<sequence length="155" mass="16881">MSSLAGESSARMVGDLCYVAAQASALMVAAVDRVYHAGANKRQLKAALEDQVATLEDRSERLEDQWMLEKWVVHVIEKVIESAKFSSGIRGVGEAYEVLDPGNVARRVAKVDTALSSLAEMDFASLFRLGELDYEGFRQFCGRPNLGGSFSDSEG</sequence>
<protein>
    <submittedName>
        <fullName evidence="2">Uncharacterized protein</fullName>
    </submittedName>
</protein>
<dbReference type="EMBL" id="OX465081">
    <property type="protein sequence ID" value="CAI9285879.1"/>
    <property type="molecule type" value="Genomic_DNA"/>
</dbReference>
<keyword evidence="3" id="KW-1185">Reference proteome</keyword>
<keyword evidence="1" id="KW-0175">Coiled coil</keyword>
<feature type="coiled-coil region" evidence="1">
    <location>
        <begin position="38"/>
        <end position="65"/>
    </location>
</feature>
<accession>A0AA36E789</accession>
<organism evidence="2 3">
    <name type="scientific">Lactuca saligna</name>
    <name type="common">Willowleaf lettuce</name>
    <dbReference type="NCBI Taxonomy" id="75948"/>
    <lineage>
        <taxon>Eukaryota</taxon>
        <taxon>Viridiplantae</taxon>
        <taxon>Streptophyta</taxon>
        <taxon>Embryophyta</taxon>
        <taxon>Tracheophyta</taxon>
        <taxon>Spermatophyta</taxon>
        <taxon>Magnoliopsida</taxon>
        <taxon>eudicotyledons</taxon>
        <taxon>Gunneridae</taxon>
        <taxon>Pentapetalae</taxon>
        <taxon>asterids</taxon>
        <taxon>campanulids</taxon>
        <taxon>Asterales</taxon>
        <taxon>Asteraceae</taxon>
        <taxon>Cichorioideae</taxon>
        <taxon>Cichorieae</taxon>
        <taxon>Lactucinae</taxon>
        <taxon>Lactuca</taxon>
    </lineage>
</organism>
<gene>
    <name evidence="2" type="ORF">LSALG_LOCUS25329</name>
</gene>
<evidence type="ECO:0000313" key="2">
    <source>
        <dbReference type="EMBL" id="CAI9285879.1"/>
    </source>
</evidence>
<proteinExistence type="predicted"/>
<name>A0AA36E789_LACSI</name>
<evidence type="ECO:0000256" key="1">
    <source>
        <dbReference type="SAM" id="Coils"/>
    </source>
</evidence>
<reference evidence="2" key="1">
    <citation type="submission" date="2023-04" db="EMBL/GenBank/DDBJ databases">
        <authorList>
            <person name="Vijverberg K."/>
            <person name="Xiong W."/>
            <person name="Schranz E."/>
        </authorList>
    </citation>
    <scope>NUCLEOTIDE SEQUENCE</scope>
</reference>
<dbReference type="Proteomes" id="UP001177003">
    <property type="component" value="Chromosome 5"/>
</dbReference>
<evidence type="ECO:0000313" key="3">
    <source>
        <dbReference type="Proteomes" id="UP001177003"/>
    </source>
</evidence>
<dbReference type="AlphaFoldDB" id="A0AA36E789"/>